<comment type="caution">
    <text evidence="1">The sequence shown here is derived from an EMBL/GenBank/DDBJ whole genome shotgun (WGS) entry which is preliminary data.</text>
</comment>
<dbReference type="Pfam" id="PF04199">
    <property type="entry name" value="Cyclase"/>
    <property type="match status" value="1"/>
</dbReference>
<dbReference type="InterPro" id="IPR037175">
    <property type="entry name" value="KFase_sf"/>
</dbReference>
<keyword evidence="2" id="KW-1185">Reference proteome</keyword>
<dbReference type="PANTHER" id="PTHR31118:SF12">
    <property type="entry name" value="CYCLASE-LIKE PROTEIN 2"/>
    <property type="match status" value="1"/>
</dbReference>
<dbReference type="GO" id="GO:0004061">
    <property type="term" value="F:arylformamidase activity"/>
    <property type="evidence" value="ECO:0007669"/>
    <property type="project" value="InterPro"/>
</dbReference>
<dbReference type="SUPFAM" id="SSF102198">
    <property type="entry name" value="Putative cyclase"/>
    <property type="match status" value="1"/>
</dbReference>
<accession>A0A4V2UUY2</accession>
<gene>
    <name evidence="1" type="ORF">EDD58_10620</name>
</gene>
<name>A0A4V2UUY2_9BACL</name>
<proteinExistence type="predicted"/>
<protein>
    <submittedName>
        <fullName evidence="1">Kynurenine formamidase</fullName>
    </submittedName>
</protein>
<dbReference type="RefSeq" id="WP_243648715.1">
    <property type="nucleotide sequence ID" value="NZ_SMAG01000006.1"/>
</dbReference>
<evidence type="ECO:0000313" key="1">
    <source>
        <dbReference type="EMBL" id="TCS93587.1"/>
    </source>
</evidence>
<evidence type="ECO:0000313" key="2">
    <source>
        <dbReference type="Proteomes" id="UP000294937"/>
    </source>
</evidence>
<dbReference type="Gene3D" id="3.50.30.50">
    <property type="entry name" value="Putative cyclase"/>
    <property type="match status" value="1"/>
</dbReference>
<organism evidence="1 2">
    <name type="scientific">Hazenella coriacea</name>
    <dbReference type="NCBI Taxonomy" id="1179467"/>
    <lineage>
        <taxon>Bacteria</taxon>
        <taxon>Bacillati</taxon>
        <taxon>Bacillota</taxon>
        <taxon>Bacilli</taxon>
        <taxon>Bacillales</taxon>
        <taxon>Thermoactinomycetaceae</taxon>
        <taxon>Hazenella</taxon>
    </lineage>
</organism>
<dbReference type="PANTHER" id="PTHR31118">
    <property type="entry name" value="CYCLASE-LIKE PROTEIN 2"/>
    <property type="match status" value="1"/>
</dbReference>
<dbReference type="AlphaFoldDB" id="A0A4V2UUY2"/>
<dbReference type="GO" id="GO:0019441">
    <property type="term" value="P:L-tryptophan catabolic process to kynurenine"/>
    <property type="evidence" value="ECO:0007669"/>
    <property type="project" value="InterPro"/>
</dbReference>
<reference evidence="1 2" key="1">
    <citation type="submission" date="2019-03" db="EMBL/GenBank/DDBJ databases">
        <title>Genomic Encyclopedia of Type Strains, Phase IV (KMG-IV): sequencing the most valuable type-strain genomes for metagenomic binning, comparative biology and taxonomic classification.</title>
        <authorList>
            <person name="Goeker M."/>
        </authorList>
    </citation>
    <scope>NUCLEOTIDE SEQUENCE [LARGE SCALE GENOMIC DNA]</scope>
    <source>
        <strain evidence="1 2">DSM 45707</strain>
    </source>
</reference>
<sequence>MITEMFEQNGVKTTLIDLSDKLRNQTSPFEPNPHKIKYFDHKESIQVTEKFLGLNESFWPDGEAWAVEEITLSTHSSTHVDAPYHYGSQSNGQPAKTIDQIPLRWCYGDGVLLDFTHKHSGEGITDQDLQEELDRIGYELKPYDIVLIHTGASKYFDEPGYDFKHAGLVASATEWLTDQGIKLIGIDAWGLDRPFDVTSQEAKEGITQFWEAHLVGRNKEYCQIEKLCNLEQMPQPFGFKISAFPINIENASAGWSRVVAIFEEDL</sequence>
<dbReference type="Proteomes" id="UP000294937">
    <property type="component" value="Unassembled WGS sequence"/>
</dbReference>
<dbReference type="EMBL" id="SMAG01000006">
    <property type="protein sequence ID" value="TCS93587.1"/>
    <property type="molecule type" value="Genomic_DNA"/>
</dbReference>
<dbReference type="InterPro" id="IPR007325">
    <property type="entry name" value="KFase/CYL"/>
</dbReference>